<proteinExistence type="predicted"/>
<comment type="caution">
    <text evidence="1">The sequence shown here is derived from an EMBL/GenBank/DDBJ whole genome shotgun (WGS) entry which is preliminary data.</text>
</comment>
<gene>
    <name evidence="1" type="ORF">GCM10009020_17120</name>
</gene>
<organism evidence="1 2">
    <name type="scientific">Natronoarchaeum mannanilyticum</name>
    <dbReference type="NCBI Taxonomy" id="926360"/>
    <lineage>
        <taxon>Archaea</taxon>
        <taxon>Methanobacteriati</taxon>
        <taxon>Methanobacteriota</taxon>
        <taxon>Stenosarchaea group</taxon>
        <taxon>Halobacteria</taxon>
        <taxon>Halobacteriales</taxon>
        <taxon>Natronoarchaeaceae</taxon>
    </lineage>
</organism>
<dbReference type="EMBL" id="BAAADV010000003">
    <property type="protein sequence ID" value="GAA0671301.1"/>
    <property type="molecule type" value="Genomic_DNA"/>
</dbReference>
<dbReference type="InterPro" id="IPR006311">
    <property type="entry name" value="TAT_signal"/>
</dbReference>
<sequence length="600" mass="65722">MSKESKPNITRRNVLAGIGASGAGLALGAHGVAAGEKNYDDKYDVPVAIDWQEAFHKHGEWKKVEAFPDDDNNGVQDDDIDYCDGGVMNDALIGVENPLSADLRTNDDYTSSGDPLINYHGVKPGYGGEVTLSYHICDEPGKLKLEADDVKVDKKLAHLARARVWYDEFDGANNGHNGNNGNNGNNNGDYTDVTGEVDENTSLIDEIYDTRTDEPFDTGNARNFTCDQYDNEEYLGPFDGGELQGEEYFDDDFSEGDMVSGACGTITVISRDTATGSVTLSSDGPVRLVSVKGGNEGEHVYVFSESVILEDATFSTPTGQGISNIDICCTDNGNGNGNGNGKRGDNVYQPYEPIIVQGSLKKVLHKLKKGVHVSGDPYVAGPFDREGIHYYGYPRTNTSDMKTPPAEKYDPGWITDDNVDECVDDKKVKKLKHLDDGVKLCIDGTGYVARNEENPLPDLCIYVKKVITGKKGKPVGFKWKSNLPICRINVASGEHTKLNVFDRATEGTALAPRYGHDNNDNCGCDNNNGHEKHGRRPITGVRFGVCDDHDEDDWCIEDSNTGYIGFEWWLPKHAGLKGKKKFQTNFDFKAKPCDDNNNST</sequence>
<keyword evidence="2" id="KW-1185">Reference proteome</keyword>
<dbReference type="Proteomes" id="UP001500420">
    <property type="component" value="Unassembled WGS sequence"/>
</dbReference>
<reference evidence="1 2" key="1">
    <citation type="journal article" date="2019" name="Int. J. Syst. Evol. Microbiol.">
        <title>The Global Catalogue of Microorganisms (GCM) 10K type strain sequencing project: providing services to taxonomists for standard genome sequencing and annotation.</title>
        <authorList>
            <consortium name="The Broad Institute Genomics Platform"/>
            <consortium name="The Broad Institute Genome Sequencing Center for Infectious Disease"/>
            <person name="Wu L."/>
            <person name="Ma J."/>
        </authorList>
    </citation>
    <scope>NUCLEOTIDE SEQUENCE [LARGE SCALE GENOMIC DNA]</scope>
    <source>
        <strain evidence="1 2">JCM 16328</strain>
    </source>
</reference>
<accession>A0AAV3T8K9</accession>
<evidence type="ECO:0008006" key="3">
    <source>
        <dbReference type="Google" id="ProtNLM"/>
    </source>
</evidence>
<dbReference type="RefSeq" id="WP_343773575.1">
    <property type="nucleotide sequence ID" value="NZ_BAAADV010000003.1"/>
</dbReference>
<evidence type="ECO:0000313" key="1">
    <source>
        <dbReference type="EMBL" id="GAA0671301.1"/>
    </source>
</evidence>
<name>A0AAV3T8K9_9EURY</name>
<evidence type="ECO:0000313" key="2">
    <source>
        <dbReference type="Proteomes" id="UP001500420"/>
    </source>
</evidence>
<protein>
    <recommendedName>
        <fullName evidence="3">SipW-cognate class signal peptide</fullName>
    </recommendedName>
</protein>
<dbReference type="AlphaFoldDB" id="A0AAV3T8K9"/>
<dbReference type="PROSITE" id="PS51318">
    <property type="entry name" value="TAT"/>
    <property type="match status" value="1"/>
</dbReference>